<name>A0A0D2LLG7_HYPSF</name>
<accession>A0A0D2LLG7</accession>
<gene>
    <name evidence="1" type="ORF">HYPSUDRAFT_50960</name>
</gene>
<proteinExistence type="predicted"/>
<keyword evidence="2" id="KW-1185">Reference proteome</keyword>
<organism evidence="1 2">
    <name type="scientific">Hypholoma sublateritium (strain FD-334 SS-4)</name>
    <dbReference type="NCBI Taxonomy" id="945553"/>
    <lineage>
        <taxon>Eukaryota</taxon>
        <taxon>Fungi</taxon>
        <taxon>Dikarya</taxon>
        <taxon>Basidiomycota</taxon>
        <taxon>Agaricomycotina</taxon>
        <taxon>Agaricomycetes</taxon>
        <taxon>Agaricomycetidae</taxon>
        <taxon>Agaricales</taxon>
        <taxon>Agaricineae</taxon>
        <taxon>Strophariaceae</taxon>
        <taxon>Hypholoma</taxon>
    </lineage>
</organism>
<dbReference type="AlphaFoldDB" id="A0A0D2LLG7"/>
<evidence type="ECO:0000313" key="1">
    <source>
        <dbReference type="EMBL" id="KJA28782.1"/>
    </source>
</evidence>
<evidence type="ECO:0000313" key="2">
    <source>
        <dbReference type="Proteomes" id="UP000054270"/>
    </source>
</evidence>
<dbReference type="OrthoDB" id="3064730at2759"/>
<reference evidence="2" key="1">
    <citation type="submission" date="2014-04" db="EMBL/GenBank/DDBJ databases">
        <title>Evolutionary Origins and Diversification of the Mycorrhizal Mutualists.</title>
        <authorList>
            <consortium name="DOE Joint Genome Institute"/>
            <consortium name="Mycorrhizal Genomics Consortium"/>
            <person name="Kohler A."/>
            <person name="Kuo A."/>
            <person name="Nagy L.G."/>
            <person name="Floudas D."/>
            <person name="Copeland A."/>
            <person name="Barry K.W."/>
            <person name="Cichocki N."/>
            <person name="Veneault-Fourrey C."/>
            <person name="LaButti K."/>
            <person name="Lindquist E.A."/>
            <person name="Lipzen A."/>
            <person name="Lundell T."/>
            <person name="Morin E."/>
            <person name="Murat C."/>
            <person name="Riley R."/>
            <person name="Ohm R."/>
            <person name="Sun H."/>
            <person name="Tunlid A."/>
            <person name="Henrissat B."/>
            <person name="Grigoriev I.V."/>
            <person name="Hibbett D.S."/>
            <person name="Martin F."/>
        </authorList>
    </citation>
    <scope>NUCLEOTIDE SEQUENCE [LARGE SCALE GENOMIC DNA]</scope>
    <source>
        <strain evidence="2">FD-334 SS-4</strain>
    </source>
</reference>
<sequence length="193" mass="20383">MADTLPELDGSNKENDAGLTITAPVPLSYAARSKAALKSILSTGNEAICSEDMAREGDTQRAAYTHLPEAHGGDGSMSMGIDQLNAFAEQLVHALEQQEEARAPPLAAIDGTTRHGPREVTPARPPMIVRPISASTLIALTEPCLMAWCCDPESDFLNTTVVPIVSNPWPAAMTVVGQNGAGTIGDRVNSWGY</sequence>
<dbReference type="EMBL" id="KN817520">
    <property type="protein sequence ID" value="KJA28782.1"/>
    <property type="molecule type" value="Genomic_DNA"/>
</dbReference>
<protein>
    <submittedName>
        <fullName evidence="1">Uncharacterized protein</fullName>
    </submittedName>
</protein>
<dbReference type="Proteomes" id="UP000054270">
    <property type="component" value="Unassembled WGS sequence"/>
</dbReference>